<dbReference type="Pfam" id="PF06912">
    <property type="entry name" value="DUF1275"/>
    <property type="match status" value="1"/>
</dbReference>
<feature type="transmembrane region" description="Helical" evidence="1">
    <location>
        <begin position="12"/>
        <end position="38"/>
    </location>
</feature>
<dbReference type="PANTHER" id="PTHR37314:SF4">
    <property type="entry name" value="UPF0700 TRANSMEMBRANE PROTEIN YOAK"/>
    <property type="match status" value="1"/>
</dbReference>
<name>A0A940WES9_9ACTN</name>
<feature type="transmembrane region" description="Helical" evidence="1">
    <location>
        <begin position="147"/>
        <end position="167"/>
    </location>
</feature>
<protein>
    <submittedName>
        <fullName evidence="2">DUF1275 domain-containing protein</fullName>
    </submittedName>
</protein>
<comment type="caution">
    <text evidence="2">The sequence shown here is derived from an EMBL/GenBank/DDBJ whole genome shotgun (WGS) entry which is preliminary data.</text>
</comment>
<dbReference type="Proteomes" id="UP000674234">
    <property type="component" value="Unassembled WGS sequence"/>
</dbReference>
<keyword evidence="1" id="KW-0472">Membrane</keyword>
<accession>A0A940WES9</accession>
<reference evidence="2" key="1">
    <citation type="submission" date="2021-02" db="EMBL/GenBank/DDBJ databases">
        <title>Draft genome sequence of Microbispora sp. RL4-1S isolated from rice leaves in Thailand.</title>
        <authorList>
            <person name="Muangham S."/>
            <person name="Duangmal K."/>
        </authorList>
    </citation>
    <scope>NUCLEOTIDE SEQUENCE</scope>
    <source>
        <strain evidence="2">RL4-1S</strain>
    </source>
</reference>
<organism evidence="2 3">
    <name type="scientific">Microbispora oryzae</name>
    <dbReference type="NCBI Taxonomy" id="2806554"/>
    <lineage>
        <taxon>Bacteria</taxon>
        <taxon>Bacillati</taxon>
        <taxon>Actinomycetota</taxon>
        <taxon>Actinomycetes</taxon>
        <taxon>Streptosporangiales</taxon>
        <taxon>Streptosporangiaceae</taxon>
        <taxon>Microbispora</taxon>
    </lineage>
</organism>
<dbReference type="EMBL" id="JAFCNB010000004">
    <property type="protein sequence ID" value="MBP2704225.1"/>
    <property type="molecule type" value="Genomic_DNA"/>
</dbReference>
<evidence type="ECO:0000313" key="3">
    <source>
        <dbReference type="Proteomes" id="UP000674234"/>
    </source>
</evidence>
<sequence>MRPGDEGAEQGRMVMAVALAAAAGAMNAISFVGLGGVFTSVMTGNLVLLGLSVARLDPLLAAHAGGALAGFAVGVLATRRAMGAVTAGQPEWRGRTAMVLAGELALLTAMLAAWSFAGGRPSAAERFTLGALASVAMGLQSGAARSFGISGLSTTFFTGTLTGVLSTPNGGRRMRLHSVALLSALTVGAAGGGCLAVRVVPVAPALPAALVAAGLAALLVYPDRSEQKR</sequence>
<feature type="transmembrane region" description="Helical" evidence="1">
    <location>
        <begin position="205"/>
        <end position="221"/>
    </location>
</feature>
<proteinExistence type="predicted"/>
<keyword evidence="1" id="KW-0812">Transmembrane</keyword>
<evidence type="ECO:0000256" key="1">
    <source>
        <dbReference type="SAM" id="Phobius"/>
    </source>
</evidence>
<gene>
    <name evidence="2" type="ORF">JOL79_10425</name>
</gene>
<feature type="transmembrane region" description="Helical" evidence="1">
    <location>
        <begin position="179"/>
        <end position="199"/>
    </location>
</feature>
<keyword evidence="3" id="KW-1185">Reference proteome</keyword>
<evidence type="ECO:0000313" key="2">
    <source>
        <dbReference type="EMBL" id="MBP2704225.1"/>
    </source>
</evidence>
<dbReference type="RefSeq" id="WP_210155509.1">
    <property type="nucleotide sequence ID" value="NZ_JAFCNB010000004.1"/>
</dbReference>
<dbReference type="PANTHER" id="PTHR37314">
    <property type="entry name" value="SLR0142 PROTEIN"/>
    <property type="match status" value="1"/>
</dbReference>
<dbReference type="InterPro" id="IPR010699">
    <property type="entry name" value="DUF1275"/>
</dbReference>
<feature type="transmembrane region" description="Helical" evidence="1">
    <location>
        <begin position="58"/>
        <end position="77"/>
    </location>
</feature>
<dbReference type="AlphaFoldDB" id="A0A940WES9"/>
<keyword evidence="1" id="KW-1133">Transmembrane helix</keyword>
<feature type="transmembrane region" description="Helical" evidence="1">
    <location>
        <begin position="97"/>
        <end position="117"/>
    </location>
</feature>